<dbReference type="Proteomes" id="UP000432350">
    <property type="component" value="Unassembled WGS sequence"/>
</dbReference>
<evidence type="ECO:0000313" key="1">
    <source>
        <dbReference type="EMBL" id="VXC88389.1"/>
    </source>
</evidence>
<organism evidence="1 2">
    <name type="scientific">Sphingobacterium multivorum</name>
    <dbReference type="NCBI Taxonomy" id="28454"/>
    <lineage>
        <taxon>Bacteria</taxon>
        <taxon>Pseudomonadati</taxon>
        <taxon>Bacteroidota</taxon>
        <taxon>Sphingobacteriia</taxon>
        <taxon>Sphingobacteriales</taxon>
        <taxon>Sphingobacteriaceae</taxon>
        <taxon>Sphingobacterium</taxon>
    </lineage>
</organism>
<name>A0A654C5B2_SPHMU</name>
<dbReference type="EMBL" id="CABWMV010000024">
    <property type="protein sequence ID" value="VXC88389.1"/>
    <property type="molecule type" value="Genomic_DNA"/>
</dbReference>
<proteinExistence type="predicted"/>
<protein>
    <submittedName>
        <fullName evidence="1">Uncharacterized protein</fullName>
    </submittedName>
</protein>
<gene>
    <name evidence="1" type="ORF">SPHINGO8BC_50654</name>
</gene>
<evidence type="ECO:0000313" key="2">
    <source>
        <dbReference type="Proteomes" id="UP000432350"/>
    </source>
</evidence>
<sequence length="45" mass="5435">MFGDGHYTVRFRTFKTAIKTQQKPKNQYIIFMANELNYLALLFFE</sequence>
<reference evidence="1 2" key="1">
    <citation type="submission" date="2019-10" db="EMBL/GenBank/DDBJ databases">
        <authorList>
            <person name="Karimi E."/>
        </authorList>
    </citation>
    <scope>NUCLEOTIDE SEQUENCE [LARGE SCALE GENOMIC DNA]</scope>
    <source>
        <strain evidence="1">Sphingobacterium sp. 8BC</strain>
    </source>
</reference>
<accession>A0A654C5B2</accession>
<dbReference type="AlphaFoldDB" id="A0A654C5B2"/>